<protein>
    <submittedName>
        <fullName evidence="4">Aspartic proteinase nepenthesin-2</fullName>
    </submittedName>
</protein>
<dbReference type="InterPro" id="IPR051708">
    <property type="entry name" value="Plant_Aspart_Prot_A1"/>
</dbReference>
<evidence type="ECO:0000256" key="2">
    <source>
        <dbReference type="ARBA" id="ARBA00022801"/>
    </source>
</evidence>
<evidence type="ECO:0000256" key="1">
    <source>
        <dbReference type="ARBA" id="ARBA00022670"/>
    </source>
</evidence>
<dbReference type="InterPro" id="IPR021109">
    <property type="entry name" value="Peptidase_aspartic_dom_sf"/>
</dbReference>
<comment type="caution">
    <text evidence="4">The sequence shown here is derived from an EMBL/GenBank/DDBJ whole genome shotgun (WGS) entry which is preliminary data.</text>
</comment>
<keyword evidence="2" id="KW-0378">Hydrolase</keyword>
<dbReference type="Proteomes" id="UP000288805">
    <property type="component" value="Unassembled WGS sequence"/>
</dbReference>
<dbReference type="GO" id="GO:0006508">
    <property type="term" value="P:proteolysis"/>
    <property type="evidence" value="ECO:0007669"/>
    <property type="project" value="UniProtKB-KW"/>
</dbReference>
<feature type="domain" description="Xylanase inhibitor C-terminal" evidence="3">
    <location>
        <begin position="132"/>
        <end position="195"/>
    </location>
</feature>
<dbReference type="SUPFAM" id="SSF50630">
    <property type="entry name" value="Acid proteases"/>
    <property type="match status" value="1"/>
</dbReference>
<evidence type="ECO:0000313" key="4">
    <source>
        <dbReference type="EMBL" id="RVW44470.1"/>
    </source>
</evidence>
<dbReference type="Gene3D" id="2.40.70.10">
    <property type="entry name" value="Acid Proteases"/>
    <property type="match status" value="2"/>
</dbReference>
<evidence type="ECO:0000259" key="3">
    <source>
        <dbReference type="Pfam" id="PF14541"/>
    </source>
</evidence>
<dbReference type="PANTHER" id="PTHR47967">
    <property type="entry name" value="OS07G0603500 PROTEIN-RELATED"/>
    <property type="match status" value="1"/>
</dbReference>
<dbReference type="GO" id="GO:0008233">
    <property type="term" value="F:peptidase activity"/>
    <property type="evidence" value="ECO:0007669"/>
    <property type="project" value="UniProtKB-KW"/>
</dbReference>
<keyword evidence="1" id="KW-0645">Protease</keyword>
<dbReference type="InterPro" id="IPR032799">
    <property type="entry name" value="TAXi_C"/>
</dbReference>
<accession>A0A438EAC4</accession>
<name>A0A438EAC4_VITVI</name>
<gene>
    <name evidence="4" type="primary">nep2_7</name>
    <name evidence="4" type="ORF">CK203_113981</name>
</gene>
<dbReference type="Pfam" id="PF14541">
    <property type="entry name" value="TAXi_C"/>
    <property type="match status" value="1"/>
</dbReference>
<sequence length="216" mass="24033">MFTLGAPPAMAIPKIARTLAHPTVFSMAQEHHLEIFFRKPKLSGKTIHEFLVGCTTSAVGEVTSAALAGFGRSMFSLPMQMGVKKFAYCLNSHDYDDTRNSSKLILDYSDGETKGLSYAPFLKNPPDFPIYYYLGVKDIKIGNKLLRIPSKYLAPGSDGRGGLMIDSGFAYGYMTGPVFKKVTNELKKQMSKYRRSLRQKPRSVSHLVIILQARNP</sequence>
<reference evidence="4 5" key="1">
    <citation type="journal article" date="2018" name="PLoS Genet.">
        <title>Population sequencing reveals clonal diversity and ancestral inbreeding in the grapevine cultivar Chardonnay.</title>
        <authorList>
            <person name="Roach M.J."/>
            <person name="Johnson D.L."/>
            <person name="Bohlmann J."/>
            <person name="van Vuuren H.J."/>
            <person name="Jones S.J."/>
            <person name="Pretorius I.S."/>
            <person name="Schmidt S.A."/>
            <person name="Borneman A.R."/>
        </authorList>
    </citation>
    <scope>NUCLEOTIDE SEQUENCE [LARGE SCALE GENOMIC DNA]</scope>
    <source>
        <strain evidence="5">cv. Chardonnay</strain>
        <tissue evidence="4">Leaf</tissue>
    </source>
</reference>
<proteinExistence type="predicted"/>
<dbReference type="EMBL" id="QGNW01001352">
    <property type="protein sequence ID" value="RVW44470.1"/>
    <property type="molecule type" value="Genomic_DNA"/>
</dbReference>
<organism evidence="4 5">
    <name type="scientific">Vitis vinifera</name>
    <name type="common">Grape</name>
    <dbReference type="NCBI Taxonomy" id="29760"/>
    <lineage>
        <taxon>Eukaryota</taxon>
        <taxon>Viridiplantae</taxon>
        <taxon>Streptophyta</taxon>
        <taxon>Embryophyta</taxon>
        <taxon>Tracheophyta</taxon>
        <taxon>Spermatophyta</taxon>
        <taxon>Magnoliopsida</taxon>
        <taxon>eudicotyledons</taxon>
        <taxon>Gunneridae</taxon>
        <taxon>Pentapetalae</taxon>
        <taxon>rosids</taxon>
        <taxon>Vitales</taxon>
        <taxon>Vitaceae</taxon>
        <taxon>Viteae</taxon>
        <taxon>Vitis</taxon>
    </lineage>
</organism>
<evidence type="ECO:0000313" key="5">
    <source>
        <dbReference type="Proteomes" id="UP000288805"/>
    </source>
</evidence>
<dbReference type="PANTHER" id="PTHR47967:SF36">
    <property type="entry name" value="PEPTIDASE A1 DOMAIN-CONTAINING PROTEIN"/>
    <property type="match status" value="1"/>
</dbReference>
<dbReference type="AlphaFoldDB" id="A0A438EAC4"/>